<feature type="transmembrane region" description="Helical" evidence="6">
    <location>
        <begin position="292"/>
        <end position="313"/>
    </location>
</feature>
<evidence type="ECO:0000313" key="9">
    <source>
        <dbReference type="EMBL" id="OIJ22808.1"/>
    </source>
</evidence>
<evidence type="ECO:0000256" key="2">
    <source>
        <dbReference type="ARBA" id="ARBA00022475"/>
    </source>
</evidence>
<dbReference type="AlphaFoldDB" id="A0A1S2MDI4"/>
<dbReference type="Pfam" id="PF17203">
    <property type="entry name" value="sCache_3_2"/>
    <property type="match status" value="1"/>
</dbReference>
<name>A0A1S2MDI4_9BACI</name>
<dbReference type="PROSITE" id="PS50883">
    <property type="entry name" value="EAL"/>
    <property type="match status" value="1"/>
</dbReference>
<dbReference type="CDD" id="cd18773">
    <property type="entry name" value="PDC1_HK_sensor"/>
    <property type="match status" value="1"/>
</dbReference>
<dbReference type="InterPro" id="IPR000160">
    <property type="entry name" value="GGDEF_dom"/>
</dbReference>
<comment type="caution">
    <text evidence="9">The sequence shown here is derived from an EMBL/GenBank/DDBJ whole genome shotgun (WGS) entry which is preliminary data.</text>
</comment>
<evidence type="ECO:0000256" key="4">
    <source>
        <dbReference type="ARBA" id="ARBA00022989"/>
    </source>
</evidence>
<evidence type="ECO:0000259" key="8">
    <source>
        <dbReference type="PROSITE" id="PS50887"/>
    </source>
</evidence>
<feature type="transmembrane region" description="Helical" evidence="6">
    <location>
        <begin position="15"/>
        <end position="37"/>
    </location>
</feature>
<dbReference type="CDD" id="cd01949">
    <property type="entry name" value="GGDEF"/>
    <property type="match status" value="1"/>
</dbReference>
<keyword evidence="2" id="KW-1003">Cell membrane</keyword>
<dbReference type="InterPro" id="IPR052155">
    <property type="entry name" value="Biofilm_reg_signaling"/>
</dbReference>
<dbReference type="SUPFAM" id="SSF55073">
    <property type="entry name" value="Nucleotide cyclase"/>
    <property type="match status" value="1"/>
</dbReference>
<dbReference type="InterPro" id="IPR001633">
    <property type="entry name" value="EAL_dom"/>
</dbReference>
<keyword evidence="4 6" id="KW-1133">Transmembrane helix</keyword>
<evidence type="ECO:0000259" key="7">
    <source>
        <dbReference type="PROSITE" id="PS50883"/>
    </source>
</evidence>
<dbReference type="InterPro" id="IPR035919">
    <property type="entry name" value="EAL_sf"/>
</dbReference>
<evidence type="ECO:0000256" key="6">
    <source>
        <dbReference type="SAM" id="Phobius"/>
    </source>
</evidence>
<evidence type="ECO:0008006" key="10">
    <source>
        <dbReference type="Google" id="ProtNLM"/>
    </source>
</evidence>
<dbReference type="PANTHER" id="PTHR44757:SF2">
    <property type="entry name" value="BIOFILM ARCHITECTURE MAINTENANCE PROTEIN MBAA"/>
    <property type="match status" value="1"/>
</dbReference>
<dbReference type="Gene3D" id="3.30.70.270">
    <property type="match status" value="1"/>
</dbReference>
<dbReference type="NCBIfam" id="TIGR00254">
    <property type="entry name" value="GGDEF"/>
    <property type="match status" value="1"/>
</dbReference>
<dbReference type="SMART" id="SM00052">
    <property type="entry name" value="EAL"/>
    <property type="match status" value="1"/>
</dbReference>
<dbReference type="SMART" id="SM00267">
    <property type="entry name" value="GGDEF"/>
    <property type="match status" value="1"/>
</dbReference>
<protein>
    <recommendedName>
        <fullName evidence="10">GGDEF-domain containing protein</fullName>
    </recommendedName>
</protein>
<dbReference type="Pfam" id="PF00563">
    <property type="entry name" value="EAL"/>
    <property type="match status" value="1"/>
</dbReference>
<gene>
    <name evidence="9" type="ORF">AWH56_04400</name>
</gene>
<dbReference type="PANTHER" id="PTHR44757">
    <property type="entry name" value="DIGUANYLATE CYCLASE DGCP"/>
    <property type="match status" value="1"/>
</dbReference>
<keyword evidence="3 6" id="KW-0812">Transmembrane</keyword>
<dbReference type="CDD" id="cd01948">
    <property type="entry name" value="EAL"/>
    <property type="match status" value="1"/>
</dbReference>
<dbReference type="InterPro" id="IPR029151">
    <property type="entry name" value="Sensor-like_sf"/>
</dbReference>
<dbReference type="Gene3D" id="6.10.340.10">
    <property type="match status" value="1"/>
</dbReference>
<feature type="domain" description="GGDEF" evidence="8">
    <location>
        <begin position="408"/>
        <end position="540"/>
    </location>
</feature>
<evidence type="ECO:0000256" key="5">
    <source>
        <dbReference type="ARBA" id="ARBA00023136"/>
    </source>
</evidence>
<dbReference type="InterPro" id="IPR033463">
    <property type="entry name" value="sCache_3"/>
</dbReference>
<dbReference type="InterPro" id="IPR029787">
    <property type="entry name" value="Nucleotide_cyclase"/>
</dbReference>
<dbReference type="EMBL" id="LQXD01000026">
    <property type="protein sequence ID" value="OIJ22808.1"/>
    <property type="molecule type" value="Genomic_DNA"/>
</dbReference>
<evidence type="ECO:0000256" key="3">
    <source>
        <dbReference type="ARBA" id="ARBA00022692"/>
    </source>
</evidence>
<dbReference type="Gene3D" id="3.20.20.450">
    <property type="entry name" value="EAL domain"/>
    <property type="match status" value="1"/>
</dbReference>
<accession>A0A1S2MDI4</accession>
<feature type="domain" description="EAL" evidence="7">
    <location>
        <begin position="549"/>
        <end position="799"/>
    </location>
</feature>
<dbReference type="SUPFAM" id="SSF103190">
    <property type="entry name" value="Sensory domain-like"/>
    <property type="match status" value="1"/>
</dbReference>
<sequence length="802" mass="92105">MNSKKRKVTSNFNLIYLPLLFALMSIFTIALTAYNLSERALMEQMERNGVYLTQLLSRKIEGEIVHYHERNELIEKNLLVAGKAVLAVEDQLSDKQLSNIRDLFGVHEIYWYSPEGEILYSASGNYISWTPNPGDPIDHFMSKHKHKDVYVEDIRKSTERDKYFKFAYLRNDDGSFVQVGYSIDQMNIKSEKNILQNIVERITDNEENILYALILDENFTAVADSDIDEIGVDYSEDEHYQVVLSGEVSSFEWYYPQIDDYVLEVAVPLFFEGKIIGVVGIGLSMEETKKNVTLLTLMFILLAIIISIGFFILQRKNVITPVKMLNKHIQLIDTERLGVNPLNPSDNKSFSGLYETINQLFSKLHENITQIHNLNEKVEEMAYTDYLTKLPNRISLSLKFDEFVGHNQMIAIILIDLDSFKEYNDTRGHLYGDQLLVKLSERLLSIKDDTTFVSRFGGDEFLLLIMWEDHAQLNAKLQKIEEMISQPIFITGEELSVEGSIGISLYPNDDKQLDGLISKADIAMYHAKKSGKNQSAFFSKALQNTILMKNKIHDILRNSLNNNGFKLLYQPQVDVSTGEIVGFEALIRLKDHQISPAEFIAVAEEHGLIKRMGRFVIRQTILELSKWKVVGLDLKPIAINFSVKQINDKGIIEYIESLLSEHRIPAKYLEIEITESILLENDSEAIMFLNRLKEIGVKIALDDFGTGYSSLSYLSNLPVDKMKLDKKFIDQHLNESGKKIIKQLILLAEAFELDVVVEGVETIEQVRLLQELKCKYIQGYYFSKPIEDEQIREIHSKKYDIS</sequence>
<dbReference type="PROSITE" id="PS50887">
    <property type="entry name" value="GGDEF"/>
    <property type="match status" value="1"/>
</dbReference>
<dbReference type="Pfam" id="PF00990">
    <property type="entry name" value="GGDEF"/>
    <property type="match status" value="1"/>
</dbReference>
<dbReference type="SUPFAM" id="SSF141868">
    <property type="entry name" value="EAL domain-like"/>
    <property type="match status" value="1"/>
</dbReference>
<organism evidence="9">
    <name type="scientific">Anaerobacillus isosaccharinicus</name>
    <dbReference type="NCBI Taxonomy" id="1532552"/>
    <lineage>
        <taxon>Bacteria</taxon>
        <taxon>Bacillati</taxon>
        <taxon>Bacillota</taxon>
        <taxon>Bacilli</taxon>
        <taxon>Bacillales</taxon>
        <taxon>Bacillaceae</taxon>
        <taxon>Anaerobacillus</taxon>
    </lineage>
</organism>
<dbReference type="InterPro" id="IPR043128">
    <property type="entry name" value="Rev_trsase/Diguanyl_cyclase"/>
</dbReference>
<keyword evidence="5 6" id="KW-0472">Membrane</keyword>
<reference evidence="9" key="1">
    <citation type="submission" date="2016-10" db="EMBL/GenBank/DDBJ databases">
        <title>Draft genome sequences of four alkaliphilic bacteria belonging to the Anaerobacillus genus.</title>
        <authorList>
            <person name="Bassil N.M."/>
            <person name="Lloyd J.R."/>
        </authorList>
    </citation>
    <scope>NUCLEOTIDE SEQUENCE [LARGE SCALE GENOMIC DNA]</scope>
    <source>
        <strain evidence="9">NB2006</strain>
    </source>
</reference>
<proteinExistence type="predicted"/>
<comment type="subcellular location">
    <subcellularLocation>
        <location evidence="1">Cell membrane</location>
        <topology evidence="1">Multi-pass membrane protein</topology>
    </subcellularLocation>
</comment>
<dbReference type="OrthoDB" id="9762141at2"/>
<dbReference type="Gene3D" id="3.30.450.20">
    <property type="entry name" value="PAS domain"/>
    <property type="match status" value="1"/>
</dbReference>
<dbReference type="GO" id="GO:0005886">
    <property type="term" value="C:plasma membrane"/>
    <property type="evidence" value="ECO:0007669"/>
    <property type="project" value="UniProtKB-SubCell"/>
</dbReference>
<evidence type="ECO:0000256" key="1">
    <source>
        <dbReference type="ARBA" id="ARBA00004651"/>
    </source>
</evidence>